<feature type="region of interest" description="Disordered" evidence="1">
    <location>
        <begin position="169"/>
        <end position="195"/>
    </location>
</feature>
<name>A0ABM1Z7Q6_AEDAL</name>
<feature type="region of interest" description="Disordered" evidence="1">
    <location>
        <begin position="266"/>
        <end position="307"/>
    </location>
</feature>
<accession>A0ABM1Z7Q6</accession>
<protein>
    <recommendedName>
        <fullName evidence="4">Protein with signal anchor</fullName>
    </recommendedName>
</protein>
<dbReference type="GeneID" id="134287817"/>
<dbReference type="EnsemblMetazoa" id="AALFPA23_015858.R23101">
    <property type="protein sequence ID" value="AALFPA23_015858.P23101"/>
    <property type="gene ID" value="AALFPA23_015858"/>
</dbReference>
<organism evidence="2 3">
    <name type="scientific">Aedes albopictus</name>
    <name type="common">Asian tiger mosquito</name>
    <name type="synonym">Stegomyia albopicta</name>
    <dbReference type="NCBI Taxonomy" id="7160"/>
    <lineage>
        <taxon>Eukaryota</taxon>
        <taxon>Metazoa</taxon>
        <taxon>Ecdysozoa</taxon>
        <taxon>Arthropoda</taxon>
        <taxon>Hexapoda</taxon>
        <taxon>Insecta</taxon>
        <taxon>Pterygota</taxon>
        <taxon>Neoptera</taxon>
        <taxon>Endopterygota</taxon>
        <taxon>Diptera</taxon>
        <taxon>Nematocera</taxon>
        <taxon>Culicoidea</taxon>
        <taxon>Culicidae</taxon>
        <taxon>Culicinae</taxon>
        <taxon>Aedini</taxon>
        <taxon>Aedes</taxon>
        <taxon>Stegomyia</taxon>
    </lineage>
</organism>
<dbReference type="Proteomes" id="UP000069940">
    <property type="component" value="Unassembled WGS sequence"/>
</dbReference>
<reference evidence="3" key="1">
    <citation type="journal article" date="2015" name="Proc. Natl. Acad. Sci. U.S.A.">
        <title>Genome sequence of the Asian Tiger mosquito, Aedes albopictus, reveals insights into its biology, genetics, and evolution.</title>
        <authorList>
            <person name="Chen X.G."/>
            <person name="Jiang X."/>
            <person name="Gu J."/>
            <person name="Xu M."/>
            <person name="Wu Y."/>
            <person name="Deng Y."/>
            <person name="Zhang C."/>
            <person name="Bonizzoni M."/>
            <person name="Dermauw W."/>
            <person name="Vontas J."/>
            <person name="Armbruster P."/>
            <person name="Huang X."/>
            <person name="Yang Y."/>
            <person name="Zhang H."/>
            <person name="He W."/>
            <person name="Peng H."/>
            <person name="Liu Y."/>
            <person name="Wu K."/>
            <person name="Chen J."/>
            <person name="Lirakis M."/>
            <person name="Topalis P."/>
            <person name="Van Leeuwen T."/>
            <person name="Hall A.B."/>
            <person name="Jiang X."/>
            <person name="Thorpe C."/>
            <person name="Mueller R.L."/>
            <person name="Sun C."/>
            <person name="Waterhouse R.M."/>
            <person name="Yan G."/>
            <person name="Tu Z.J."/>
            <person name="Fang X."/>
            <person name="James A.A."/>
        </authorList>
    </citation>
    <scope>NUCLEOTIDE SEQUENCE [LARGE SCALE GENOMIC DNA]</scope>
    <source>
        <strain evidence="3">Foshan</strain>
    </source>
</reference>
<keyword evidence="3" id="KW-1185">Reference proteome</keyword>
<proteinExistence type="predicted"/>
<feature type="region of interest" description="Disordered" evidence="1">
    <location>
        <begin position="223"/>
        <end position="254"/>
    </location>
</feature>
<feature type="compositionally biased region" description="Basic and acidic residues" evidence="1">
    <location>
        <begin position="169"/>
        <end position="181"/>
    </location>
</feature>
<sequence length="307" mass="33696">MSEMMNTVQFRFPPGNFVKQLDTDLLLMEAAYKTARDRSLFIKFVSPDAMKQSLEKNVEPRAFVYTSGKSVDVRMLPAGVDMRYVGVFDLPPEITDESLATVLQEFGKIERVVREKFPAELGLDHLSTGVRGIHSSIDVLGWKGNVFYDGLRDTCFLCHALGYRKDSCPQKKSRNVEEKKKGNTPSYAGIVAGTEIEPVVEQESVESSGDEIIEVLEESFDHPTEATGSGETPAGCDQVDHTDRNKQQKKSVPTLEEVGQAILEALGGPQAKQRRAQYAASGSGSSSGSGSGSGRAPRKKCARQMFY</sequence>
<evidence type="ECO:0000256" key="1">
    <source>
        <dbReference type="SAM" id="MobiDB-lite"/>
    </source>
</evidence>
<evidence type="ECO:0000313" key="2">
    <source>
        <dbReference type="EnsemblMetazoa" id="AALFPA23_015858.P23101"/>
    </source>
</evidence>
<evidence type="ECO:0008006" key="4">
    <source>
        <dbReference type="Google" id="ProtNLM"/>
    </source>
</evidence>
<feature type="compositionally biased region" description="Basic residues" evidence="1">
    <location>
        <begin position="296"/>
        <end position="307"/>
    </location>
</feature>
<evidence type="ECO:0000313" key="3">
    <source>
        <dbReference type="Proteomes" id="UP000069940"/>
    </source>
</evidence>
<dbReference type="RefSeq" id="XP_062706796.1">
    <property type="nucleotide sequence ID" value="XM_062850812.1"/>
</dbReference>
<reference evidence="2" key="2">
    <citation type="submission" date="2025-05" db="UniProtKB">
        <authorList>
            <consortium name="EnsemblMetazoa"/>
        </authorList>
    </citation>
    <scope>IDENTIFICATION</scope>
    <source>
        <strain evidence="2">Foshan</strain>
    </source>
</reference>